<comment type="caution">
    <text evidence="3">The sequence shown here is derived from an EMBL/GenBank/DDBJ whole genome shotgun (WGS) entry which is preliminary data.</text>
</comment>
<dbReference type="PANTHER" id="PTHR11476">
    <property type="entry name" value="HISTIDYL-TRNA SYNTHETASE"/>
    <property type="match status" value="1"/>
</dbReference>
<feature type="binding site" evidence="1">
    <location>
        <position position="116"/>
    </location>
    <ligand>
        <name>L-histidine</name>
        <dbReference type="ChEBI" id="CHEBI:57595"/>
    </ligand>
</feature>
<gene>
    <name evidence="3" type="ORF">DBW71_01460</name>
</gene>
<reference evidence="3 4" key="1">
    <citation type="journal article" date="2018" name="Microbiome">
        <title>Fine metagenomic profile of the Mediterranean stratified and mixed water columns revealed by assembly and recruitment.</title>
        <authorList>
            <person name="Haro-Moreno J.M."/>
            <person name="Lopez-Perez M."/>
            <person name="De La Torre J.R."/>
            <person name="Picazo A."/>
            <person name="Camacho A."/>
            <person name="Rodriguez-Valera F."/>
        </authorList>
    </citation>
    <scope>NUCLEOTIDE SEQUENCE [LARGE SCALE GENOMIC DNA]</scope>
    <source>
        <strain evidence="3">MED-G57</strain>
    </source>
</reference>
<dbReference type="AlphaFoldDB" id="A0A368DS31"/>
<feature type="domain" description="Class II Histidinyl-tRNA synthetase (HisRS)-like catalytic core" evidence="2">
    <location>
        <begin position="279"/>
        <end position="379"/>
    </location>
</feature>
<feature type="binding site" evidence="1">
    <location>
        <position position="112"/>
    </location>
    <ligand>
        <name>L-histidine</name>
        <dbReference type="ChEBI" id="CHEBI:57595"/>
    </ligand>
</feature>
<feature type="domain" description="Class II Histidinyl-tRNA synthetase (HisRS)-like catalytic core" evidence="2">
    <location>
        <begin position="17"/>
        <end position="179"/>
    </location>
</feature>
<evidence type="ECO:0000313" key="3">
    <source>
        <dbReference type="EMBL" id="RCL74093.1"/>
    </source>
</evidence>
<dbReference type="InterPro" id="IPR004516">
    <property type="entry name" value="HisRS/HisZ"/>
</dbReference>
<dbReference type="PIRSF" id="PIRSF001549">
    <property type="entry name" value="His-tRNA_synth"/>
    <property type="match status" value="1"/>
</dbReference>
<accession>A0A368DS31</accession>
<feature type="binding site" evidence="1">
    <location>
        <position position="325"/>
    </location>
    <ligand>
        <name>L-histidine</name>
        <dbReference type="ChEBI" id="CHEBI:57595"/>
    </ligand>
</feature>
<evidence type="ECO:0000256" key="1">
    <source>
        <dbReference type="PIRSR" id="PIRSR001549-1"/>
    </source>
</evidence>
<dbReference type="GO" id="GO:0005737">
    <property type="term" value="C:cytoplasm"/>
    <property type="evidence" value="ECO:0007669"/>
    <property type="project" value="InterPro"/>
</dbReference>
<dbReference type="EMBL" id="QOQD01000003">
    <property type="protein sequence ID" value="RCL74093.1"/>
    <property type="molecule type" value="Genomic_DNA"/>
</dbReference>
<evidence type="ECO:0000259" key="2">
    <source>
        <dbReference type="Pfam" id="PF13393"/>
    </source>
</evidence>
<evidence type="ECO:0000313" key="4">
    <source>
        <dbReference type="Proteomes" id="UP000253570"/>
    </source>
</evidence>
<feature type="binding site" evidence="1">
    <location>
        <begin position="69"/>
        <end position="71"/>
    </location>
    <ligand>
        <name>L-histidine</name>
        <dbReference type="ChEBI" id="CHEBI:57595"/>
    </ligand>
</feature>
<dbReference type="Pfam" id="PF13393">
    <property type="entry name" value="tRNA-synt_His"/>
    <property type="match status" value="2"/>
</dbReference>
<proteinExistence type="predicted"/>
<dbReference type="SUPFAM" id="SSF55681">
    <property type="entry name" value="Class II aaRS and biotin synthetases"/>
    <property type="match status" value="1"/>
</dbReference>
<protein>
    <recommendedName>
        <fullName evidence="2">Class II Histidinyl-tRNA synthetase (HisRS)-like catalytic core domain-containing protein</fullName>
    </recommendedName>
</protein>
<dbReference type="InterPro" id="IPR045864">
    <property type="entry name" value="aa-tRNA-synth_II/BPL/LPL"/>
</dbReference>
<feature type="binding site" evidence="1">
    <location>
        <begin position="329"/>
        <end position="330"/>
    </location>
    <ligand>
        <name>L-histidine</name>
        <dbReference type="ChEBI" id="CHEBI:57595"/>
    </ligand>
</feature>
<dbReference type="Proteomes" id="UP000253570">
    <property type="component" value="Unassembled WGS sequence"/>
</dbReference>
<feature type="binding site" evidence="1">
    <location>
        <position position="96"/>
    </location>
    <ligand>
        <name>L-histidine</name>
        <dbReference type="ChEBI" id="CHEBI:57595"/>
    </ligand>
</feature>
<dbReference type="PANTHER" id="PTHR11476:SF7">
    <property type="entry name" value="HISTIDINE--TRNA LIGASE"/>
    <property type="match status" value="1"/>
</dbReference>
<dbReference type="Gene3D" id="3.30.930.10">
    <property type="entry name" value="Bira Bifunctional Protein, Domain 2"/>
    <property type="match status" value="1"/>
</dbReference>
<sequence>MIKEIKNNKLSSIDPQSIREFYVQQGYKFFNPNMTIPANVVMNFMGEDVRNRLLFTDAPDGEELCLRPDFTLPLALNYLNNQVSAHKFVYDGYAFRFPSDNEETRSCPEFRQIGIENFGSLDKIKTEVEIISQTYDILSKLCNFELEIKISDISLFFQLLSHLELDSFLTNKIKRLYWQGQGGKEIKKSLENIIKRKFDTKIDIKIIESYKKGKLTNLEFIKEFTGYDDLSIYSNRTPEQIVTNFINKYDSNYIGELNISNLDIILEFLSLDEDLQSTIENLHKFQNKYKLDLSKGIIDFEDRLEKLEKSNVELNNIKFNATLSRKVEYYTGLIFQISNKNSQTIDPLAIGGRYDKIFEELGSYEPIPSVGCSIYIDRLLHEEVSNEK</sequence>
<organism evidence="3 4">
    <name type="scientific">PS1 clade bacterium</name>
    <dbReference type="NCBI Taxonomy" id="2175152"/>
    <lineage>
        <taxon>Bacteria</taxon>
        <taxon>Pseudomonadati</taxon>
        <taxon>Pseudomonadota</taxon>
        <taxon>Alphaproteobacteria</taxon>
        <taxon>PS1 clade</taxon>
    </lineage>
</organism>
<dbReference type="InterPro" id="IPR041715">
    <property type="entry name" value="HisRS-like_core"/>
</dbReference>
<name>A0A368DS31_9PROT</name>